<keyword evidence="2" id="KW-1185">Reference proteome</keyword>
<proteinExistence type="predicted"/>
<gene>
    <name evidence="1" type="ORF">AVEN_56207_1</name>
</gene>
<dbReference type="AlphaFoldDB" id="A0A4Y2P135"/>
<reference evidence="1 2" key="1">
    <citation type="journal article" date="2019" name="Sci. Rep.">
        <title>Orb-weaving spider Araneus ventricosus genome elucidates the spidroin gene catalogue.</title>
        <authorList>
            <person name="Kono N."/>
            <person name="Nakamura H."/>
            <person name="Ohtoshi R."/>
            <person name="Moran D.A.P."/>
            <person name="Shinohara A."/>
            <person name="Yoshida Y."/>
            <person name="Fujiwara M."/>
            <person name="Mori M."/>
            <person name="Tomita M."/>
            <person name="Arakawa K."/>
        </authorList>
    </citation>
    <scope>NUCLEOTIDE SEQUENCE [LARGE SCALE GENOMIC DNA]</scope>
</reference>
<organism evidence="1 2">
    <name type="scientific">Araneus ventricosus</name>
    <name type="common">Orbweaver spider</name>
    <name type="synonym">Epeira ventricosa</name>
    <dbReference type="NCBI Taxonomy" id="182803"/>
    <lineage>
        <taxon>Eukaryota</taxon>
        <taxon>Metazoa</taxon>
        <taxon>Ecdysozoa</taxon>
        <taxon>Arthropoda</taxon>
        <taxon>Chelicerata</taxon>
        <taxon>Arachnida</taxon>
        <taxon>Araneae</taxon>
        <taxon>Araneomorphae</taxon>
        <taxon>Entelegynae</taxon>
        <taxon>Araneoidea</taxon>
        <taxon>Araneidae</taxon>
        <taxon>Araneus</taxon>
    </lineage>
</organism>
<evidence type="ECO:0000313" key="2">
    <source>
        <dbReference type="Proteomes" id="UP000499080"/>
    </source>
</evidence>
<dbReference type="EMBL" id="BGPR01010232">
    <property type="protein sequence ID" value="GBN45011.1"/>
    <property type="molecule type" value="Genomic_DNA"/>
</dbReference>
<comment type="caution">
    <text evidence="1">The sequence shown here is derived from an EMBL/GenBank/DDBJ whole genome shotgun (WGS) entry which is preliminary data.</text>
</comment>
<name>A0A4Y2P135_ARAVE</name>
<protein>
    <submittedName>
        <fullName evidence="1">Uncharacterized protein</fullName>
    </submittedName>
</protein>
<sequence>MPGKCILNPLWTTKDAYAGWIGACEYRHKAKCKLCYKEIDASNMGKAALKKHIQGTKHLSLIKGPTQAASQIRDFCVSKIPVPRSNVDETTSAVASSMATPSTDSLNPYVTRKDVLDAEILWCLKCATIPINPAVV</sequence>
<accession>A0A4Y2P135</accession>
<evidence type="ECO:0000313" key="1">
    <source>
        <dbReference type="EMBL" id="GBN45011.1"/>
    </source>
</evidence>
<dbReference type="Proteomes" id="UP000499080">
    <property type="component" value="Unassembled WGS sequence"/>
</dbReference>